<evidence type="ECO:0000256" key="2">
    <source>
        <dbReference type="ARBA" id="ARBA00001958"/>
    </source>
</evidence>
<evidence type="ECO:0000256" key="10">
    <source>
        <dbReference type="ARBA" id="ARBA00022777"/>
    </source>
</evidence>
<comment type="function">
    <text evidence="16">Catalyzes the phosphorylation of pantothenate (Pan), the first step in CoA biosynthesis.</text>
</comment>
<evidence type="ECO:0000256" key="16">
    <source>
        <dbReference type="HAMAP-Rule" id="MF_01274"/>
    </source>
</evidence>
<evidence type="ECO:0000256" key="13">
    <source>
        <dbReference type="ARBA" id="ARBA00022993"/>
    </source>
</evidence>
<dbReference type="Gene3D" id="3.30.420.40">
    <property type="match status" value="2"/>
</dbReference>
<evidence type="ECO:0000256" key="8">
    <source>
        <dbReference type="ARBA" id="ARBA00022679"/>
    </source>
</evidence>
<dbReference type="Pfam" id="PF03309">
    <property type="entry name" value="Pan_kinase"/>
    <property type="match status" value="1"/>
</dbReference>
<sequence length="255" mass="27367">MSNIIAIDIGNTETTVGIGANGDWDSYRFTTRDTNTSDELLSLFNSTFQMTEEMKKNLRGSIICSVVPQITANVSQAIKKYANVDSLIVGPGVKTGLKVNIDNPKELGPDRIANSVAGFIKTSDNVIVIDLGTATTFDIVNKNKEYLGGSIAPGIKISLEALTSKTASLKSVELDLPKNVIGKNTYEAIQSGLILGHASMIDSMIEKILLEIGVNPKIIITGGLSSIVHPALNINCEFIENLTLIGLEEIFNLNN</sequence>
<keyword evidence="13 16" id="KW-0173">Coenzyme A biosynthesis</keyword>
<dbReference type="CDD" id="cd24015">
    <property type="entry name" value="ASKHA_NBD_PanK-III"/>
    <property type="match status" value="1"/>
</dbReference>
<evidence type="ECO:0000256" key="14">
    <source>
        <dbReference type="ARBA" id="ARBA00038036"/>
    </source>
</evidence>
<keyword evidence="12 16" id="KW-0630">Potassium</keyword>
<feature type="binding site" evidence="16">
    <location>
        <begin position="108"/>
        <end position="111"/>
    </location>
    <ligand>
        <name>substrate</name>
    </ligand>
</feature>
<keyword evidence="16" id="KW-0479">Metal-binding</keyword>
<evidence type="ECO:0000256" key="6">
    <source>
        <dbReference type="ARBA" id="ARBA00012102"/>
    </source>
</evidence>
<dbReference type="NCBIfam" id="NF009855">
    <property type="entry name" value="PRK13321.1"/>
    <property type="match status" value="1"/>
</dbReference>
<keyword evidence="8 16" id="KW-0808">Transferase</keyword>
<dbReference type="PANTHER" id="PTHR34265">
    <property type="entry name" value="TYPE III PANTOTHENATE KINASE"/>
    <property type="match status" value="1"/>
</dbReference>
<dbReference type="NCBIfam" id="TIGR00671">
    <property type="entry name" value="baf"/>
    <property type="match status" value="1"/>
</dbReference>
<evidence type="ECO:0000256" key="9">
    <source>
        <dbReference type="ARBA" id="ARBA00022741"/>
    </source>
</evidence>
<accession>S5DM84</accession>
<comment type="pathway">
    <text evidence="4 16">Cofactor biosynthesis; coenzyme A biosynthesis; CoA from (R)-pantothenate: step 1/5.</text>
</comment>
<keyword evidence="11 16" id="KW-0067">ATP-binding</keyword>
<evidence type="ECO:0000256" key="11">
    <source>
        <dbReference type="ARBA" id="ARBA00022840"/>
    </source>
</evidence>
<evidence type="ECO:0000256" key="4">
    <source>
        <dbReference type="ARBA" id="ARBA00005225"/>
    </source>
</evidence>
<name>S5DM84_9ACTN</name>
<comment type="caution">
    <text evidence="16">Lacks conserved residue(s) required for the propagation of feature annotation.</text>
</comment>
<dbReference type="EC" id="2.7.1.33" evidence="6 16"/>
<feature type="active site" description="Proton acceptor" evidence="16">
    <location>
        <position position="110"/>
    </location>
</feature>
<dbReference type="GO" id="GO:0046872">
    <property type="term" value="F:metal ion binding"/>
    <property type="evidence" value="ECO:0007669"/>
    <property type="project" value="UniProtKB-KW"/>
</dbReference>
<dbReference type="HAMAP" id="MF_01274">
    <property type="entry name" value="Pantothen_kinase_3"/>
    <property type="match status" value="1"/>
</dbReference>
<dbReference type="PANTHER" id="PTHR34265:SF1">
    <property type="entry name" value="TYPE III PANTOTHENATE KINASE"/>
    <property type="match status" value="1"/>
</dbReference>
<dbReference type="GO" id="GO:0005737">
    <property type="term" value="C:cytoplasm"/>
    <property type="evidence" value="ECO:0007669"/>
    <property type="project" value="UniProtKB-SubCell"/>
</dbReference>
<keyword evidence="9 16" id="KW-0547">Nucleotide-binding</keyword>
<evidence type="ECO:0000256" key="1">
    <source>
        <dbReference type="ARBA" id="ARBA00001206"/>
    </source>
</evidence>
<evidence type="ECO:0000256" key="5">
    <source>
        <dbReference type="ARBA" id="ARBA00011738"/>
    </source>
</evidence>
<dbReference type="AlphaFoldDB" id="S5DM84"/>
<dbReference type="SUPFAM" id="SSF53067">
    <property type="entry name" value="Actin-like ATPase domain"/>
    <property type="match status" value="2"/>
</dbReference>
<dbReference type="GO" id="GO:0005524">
    <property type="term" value="F:ATP binding"/>
    <property type="evidence" value="ECO:0007669"/>
    <property type="project" value="UniProtKB-UniRule"/>
</dbReference>
<comment type="subunit">
    <text evidence="5 16">Homodimer.</text>
</comment>
<comment type="cofactor">
    <cofactor evidence="16">
        <name>NH4(+)</name>
        <dbReference type="ChEBI" id="CHEBI:28938"/>
    </cofactor>
    <cofactor evidence="16">
        <name>K(+)</name>
        <dbReference type="ChEBI" id="CHEBI:29103"/>
    </cofactor>
    <text evidence="16">A monovalent cation. Ammonium or potassium.</text>
</comment>
<dbReference type="InterPro" id="IPR043129">
    <property type="entry name" value="ATPase_NBD"/>
</dbReference>
<dbReference type="InterPro" id="IPR004619">
    <property type="entry name" value="Type_III_PanK"/>
</dbReference>
<evidence type="ECO:0000256" key="3">
    <source>
        <dbReference type="ARBA" id="ARBA00004496"/>
    </source>
</evidence>
<dbReference type="GO" id="GO:0015937">
    <property type="term" value="P:coenzyme A biosynthetic process"/>
    <property type="evidence" value="ECO:0007669"/>
    <property type="project" value="UniProtKB-UniRule"/>
</dbReference>
<evidence type="ECO:0000313" key="17">
    <source>
        <dbReference type="EMBL" id="AGQ20026.1"/>
    </source>
</evidence>
<comment type="cofactor">
    <cofactor evidence="2">
        <name>K(+)</name>
        <dbReference type="ChEBI" id="CHEBI:29103"/>
    </cofactor>
</comment>
<protein>
    <recommendedName>
        <fullName evidence="15 16">Type III pantothenate kinase</fullName>
        <ecNumber evidence="6 16">2.7.1.33</ecNumber>
    </recommendedName>
    <alternativeName>
        <fullName evidence="16">PanK-III</fullName>
    </alternativeName>
    <alternativeName>
        <fullName evidence="16">Pantothenic acid kinase</fullName>
    </alternativeName>
</protein>
<dbReference type="UniPathway" id="UPA00241">
    <property type="reaction ID" value="UER00352"/>
</dbReference>
<feature type="binding site" evidence="16">
    <location>
        <position position="130"/>
    </location>
    <ligand>
        <name>K(+)</name>
        <dbReference type="ChEBI" id="CHEBI:29103"/>
    </ligand>
</feature>
<comment type="catalytic activity">
    <reaction evidence="1 16">
        <text>(R)-pantothenate + ATP = (R)-4'-phosphopantothenate + ADP + H(+)</text>
        <dbReference type="Rhea" id="RHEA:16373"/>
        <dbReference type="ChEBI" id="CHEBI:10986"/>
        <dbReference type="ChEBI" id="CHEBI:15378"/>
        <dbReference type="ChEBI" id="CHEBI:29032"/>
        <dbReference type="ChEBI" id="CHEBI:30616"/>
        <dbReference type="ChEBI" id="CHEBI:456216"/>
        <dbReference type="EC" id="2.7.1.33"/>
    </reaction>
</comment>
<reference evidence="17" key="1">
    <citation type="journal article" date="2013" name="Sci. Rep.">
        <title>Metagenomics uncovers a new group of low GC and ultra-small marine Actinobacteria.</title>
        <authorList>
            <person name="Ghai R."/>
            <person name="Mizuno C.M."/>
            <person name="Picazo A."/>
            <person name="Camacho A."/>
            <person name="Rodriguez-Valera F."/>
        </authorList>
    </citation>
    <scope>NUCLEOTIDE SEQUENCE</scope>
</reference>
<evidence type="ECO:0000256" key="15">
    <source>
        <dbReference type="ARBA" id="ARBA00040883"/>
    </source>
</evidence>
<organism evidence="17">
    <name type="scientific">Candidatus Actinomarina minuta</name>
    <dbReference type="NCBI Taxonomy" id="1389454"/>
    <lineage>
        <taxon>Bacteria</taxon>
        <taxon>Bacillati</taxon>
        <taxon>Actinomycetota</taxon>
        <taxon>Actinomycetes</taxon>
        <taxon>Candidatus Actinomarinidae</taxon>
        <taxon>Candidatus Actinomarinales</taxon>
        <taxon>Candidatus Actinomarineae</taxon>
        <taxon>Candidatus Actinomarinaceae</taxon>
        <taxon>Candidatus Actinomarina</taxon>
    </lineage>
</organism>
<feature type="binding site" evidence="16">
    <location>
        <position position="133"/>
    </location>
    <ligand>
        <name>ATP</name>
        <dbReference type="ChEBI" id="CHEBI:30616"/>
    </ligand>
</feature>
<keyword evidence="10 16" id="KW-0418">Kinase</keyword>
<gene>
    <name evidence="16" type="primary">coaX</name>
</gene>
<keyword evidence="7 16" id="KW-0963">Cytoplasm</keyword>
<proteinExistence type="inferred from homology"/>
<feature type="binding site" evidence="16">
    <location>
        <position position="185"/>
    </location>
    <ligand>
        <name>substrate</name>
    </ligand>
</feature>
<comment type="subcellular location">
    <subcellularLocation>
        <location evidence="3 16">Cytoplasm</location>
    </subcellularLocation>
</comment>
<dbReference type="EMBL" id="KC811149">
    <property type="protein sequence ID" value="AGQ20026.1"/>
    <property type="molecule type" value="Genomic_DNA"/>
</dbReference>
<dbReference type="GO" id="GO:0004594">
    <property type="term" value="F:pantothenate kinase activity"/>
    <property type="evidence" value="ECO:0007669"/>
    <property type="project" value="UniProtKB-UniRule"/>
</dbReference>
<evidence type="ECO:0000256" key="12">
    <source>
        <dbReference type="ARBA" id="ARBA00022958"/>
    </source>
</evidence>
<evidence type="ECO:0000256" key="7">
    <source>
        <dbReference type="ARBA" id="ARBA00022490"/>
    </source>
</evidence>
<feature type="binding site" evidence="16">
    <location>
        <begin position="8"/>
        <end position="15"/>
    </location>
    <ligand>
        <name>ATP</name>
        <dbReference type="ChEBI" id="CHEBI:30616"/>
    </ligand>
</feature>
<comment type="similarity">
    <text evidence="14 16">Belongs to the type III pantothenate kinase family.</text>
</comment>